<evidence type="ECO:0000256" key="1">
    <source>
        <dbReference type="SAM" id="MobiDB-lite"/>
    </source>
</evidence>
<name>A0A4R7RK91_9BACT</name>
<keyword evidence="2" id="KW-1133">Transmembrane helix</keyword>
<keyword evidence="2" id="KW-0812">Transmembrane</keyword>
<proteinExistence type="predicted"/>
<feature type="transmembrane region" description="Helical" evidence="2">
    <location>
        <begin position="187"/>
        <end position="212"/>
    </location>
</feature>
<dbReference type="InterPro" id="IPR025187">
    <property type="entry name" value="DUF4112"/>
</dbReference>
<feature type="transmembrane region" description="Helical" evidence="2">
    <location>
        <begin position="139"/>
        <end position="159"/>
    </location>
</feature>
<sequence length="220" mass="24449">MPVASPADTNHKGGNRYRPIHDAWERNPKEFFYPKSFTLPPPMPAPDRIQIDEVLPPRVAGRPPAKLAQESEIARFLAKWLDNWLRIPGTNFKIGLDPILALFPGVGSTVASGGGLIILAEAIRSGISVPVLIRMGGNMLLNTLFDFLPIGGPVVSAFFKSNMRNLRLLQDWQAGHQQTIRRSTTRLFIMLGVLMIFLVAMLFGLFAFYVWLLKATGLVK</sequence>
<reference evidence="3 4" key="1">
    <citation type="submission" date="2019-03" db="EMBL/GenBank/DDBJ databases">
        <title>Genomic Encyclopedia of Archaeal and Bacterial Type Strains, Phase II (KMG-II): from individual species to whole genera.</title>
        <authorList>
            <person name="Goeker M."/>
        </authorList>
    </citation>
    <scope>NUCLEOTIDE SEQUENCE [LARGE SCALE GENOMIC DNA]</scope>
    <source>
        <strain evidence="3 4">ATCC 25309</strain>
    </source>
</reference>
<dbReference type="OrthoDB" id="190554at2"/>
<dbReference type="PANTHER" id="PTHR35519:SF2">
    <property type="entry name" value="PH DOMAIN PROTEIN"/>
    <property type="match status" value="1"/>
</dbReference>
<keyword evidence="2" id="KW-0472">Membrane</keyword>
<organism evidence="3 4">
    <name type="scientific">Prosthecobacter fusiformis</name>
    <dbReference type="NCBI Taxonomy" id="48464"/>
    <lineage>
        <taxon>Bacteria</taxon>
        <taxon>Pseudomonadati</taxon>
        <taxon>Verrucomicrobiota</taxon>
        <taxon>Verrucomicrobiia</taxon>
        <taxon>Verrucomicrobiales</taxon>
        <taxon>Verrucomicrobiaceae</taxon>
        <taxon>Prosthecobacter</taxon>
    </lineage>
</organism>
<accession>A0A4R7RK91</accession>
<dbReference type="Pfam" id="PF13430">
    <property type="entry name" value="DUF4112"/>
    <property type="match status" value="1"/>
</dbReference>
<feature type="transmembrane region" description="Helical" evidence="2">
    <location>
        <begin position="99"/>
        <end position="119"/>
    </location>
</feature>
<evidence type="ECO:0000313" key="3">
    <source>
        <dbReference type="EMBL" id="TDU64617.1"/>
    </source>
</evidence>
<dbReference type="EMBL" id="SOCA01000010">
    <property type="protein sequence ID" value="TDU64617.1"/>
    <property type="molecule type" value="Genomic_DNA"/>
</dbReference>
<dbReference type="AlphaFoldDB" id="A0A4R7RK91"/>
<dbReference type="PANTHER" id="PTHR35519">
    <property type="entry name" value="MEMBRANE PROTEINS"/>
    <property type="match status" value="1"/>
</dbReference>
<feature type="region of interest" description="Disordered" evidence="1">
    <location>
        <begin position="1"/>
        <end position="20"/>
    </location>
</feature>
<evidence type="ECO:0000256" key="2">
    <source>
        <dbReference type="SAM" id="Phobius"/>
    </source>
</evidence>
<comment type="caution">
    <text evidence="3">The sequence shown here is derived from an EMBL/GenBank/DDBJ whole genome shotgun (WGS) entry which is preliminary data.</text>
</comment>
<evidence type="ECO:0000313" key="4">
    <source>
        <dbReference type="Proteomes" id="UP000295662"/>
    </source>
</evidence>
<dbReference type="Proteomes" id="UP000295662">
    <property type="component" value="Unassembled WGS sequence"/>
</dbReference>
<protein>
    <submittedName>
        <fullName evidence="3">Uncharacterized protein DUF4112</fullName>
    </submittedName>
</protein>
<keyword evidence="4" id="KW-1185">Reference proteome</keyword>
<gene>
    <name evidence="3" type="ORF">EI77_04068</name>
</gene>